<dbReference type="AlphaFoldDB" id="A0A193G9F2"/>
<accession>A0A193G9F2</accession>
<dbReference type="RefSeq" id="WP_066654751.1">
    <property type="nucleotide sequence ID" value="NZ_CBCSCL010000016.1"/>
</dbReference>
<dbReference type="KEGG" id="bfz:BAU07_05305"/>
<feature type="chain" id="PRO_5008258750" description="Secreted protein" evidence="1">
    <location>
        <begin position="31"/>
        <end position="125"/>
    </location>
</feature>
<gene>
    <name evidence="2" type="ORF">BAU07_05305</name>
</gene>
<evidence type="ECO:0000313" key="2">
    <source>
        <dbReference type="EMBL" id="ANN76612.1"/>
    </source>
</evidence>
<feature type="signal peptide" evidence="1">
    <location>
        <begin position="1"/>
        <end position="30"/>
    </location>
</feature>
<organism evidence="2 3">
    <name type="scientific">Bordetella flabilis</name>
    <dbReference type="NCBI Taxonomy" id="463014"/>
    <lineage>
        <taxon>Bacteria</taxon>
        <taxon>Pseudomonadati</taxon>
        <taxon>Pseudomonadota</taxon>
        <taxon>Betaproteobacteria</taxon>
        <taxon>Burkholderiales</taxon>
        <taxon>Alcaligenaceae</taxon>
        <taxon>Bordetella</taxon>
    </lineage>
</organism>
<evidence type="ECO:0000256" key="1">
    <source>
        <dbReference type="SAM" id="SignalP"/>
    </source>
</evidence>
<protein>
    <recommendedName>
        <fullName evidence="4">Secreted protein</fullName>
    </recommendedName>
</protein>
<name>A0A193G9F2_9BORD</name>
<dbReference type="Proteomes" id="UP000091926">
    <property type="component" value="Chromosome"/>
</dbReference>
<dbReference type="OrthoDB" id="8640630at2"/>
<reference evidence="2 3" key="1">
    <citation type="submission" date="2016-06" db="EMBL/GenBank/DDBJ databases">
        <title>Complete genome sequences of Bordetella bronchialis and Bordetella flabilis.</title>
        <authorList>
            <person name="LiPuma J.J."/>
            <person name="Spilker T."/>
        </authorList>
    </citation>
    <scope>NUCLEOTIDE SEQUENCE [LARGE SCALE GENOMIC DNA]</scope>
    <source>
        <strain evidence="2 3">AU10664</strain>
    </source>
</reference>
<keyword evidence="3" id="KW-1185">Reference proteome</keyword>
<evidence type="ECO:0008006" key="4">
    <source>
        <dbReference type="Google" id="ProtNLM"/>
    </source>
</evidence>
<dbReference type="EMBL" id="CP016172">
    <property type="protein sequence ID" value="ANN76612.1"/>
    <property type="molecule type" value="Genomic_DNA"/>
</dbReference>
<keyword evidence="1" id="KW-0732">Signal</keyword>
<sequence length="125" mass="13327">MMRRRLRRAAAMLGLGAATLAGLPGVQAQANLGAMRQKLVPTSVQQCRDLLQRRPQLDSYAPAATSARDAYCSCVGQAYVANMPDNVVLAFATNKLPADQNEQAARLKAAAASLEAARARCSARR</sequence>
<proteinExistence type="predicted"/>
<evidence type="ECO:0000313" key="3">
    <source>
        <dbReference type="Proteomes" id="UP000091926"/>
    </source>
</evidence>